<evidence type="ECO:0000313" key="2">
    <source>
        <dbReference type="Proteomes" id="UP001596550"/>
    </source>
</evidence>
<name>A0ABW2M1E6_9FLAO</name>
<gene>
    <name evidence="1" type="ORF">ACFQO9_11355</name>
</gene>
<keyword evidence="2" id="KW-1185">Reference proteome</keyword>
<dbReference type="Proteomes" id="UP001596550">
    <property type="component" value="Unassembled WGS sequence"/>
</dbReference>
<comment type="caution">
    <text evidence="1">The sequence shown here is derived from an EMBL/GenBank/DDBJ whole genome shotgun (WGS) entry which is preliminary data.</text>
</comment>
<evidence type="ECO:0000313" key="1">
    <source>
        <dbReference type="EMBL" id="MFC7347314.1"/>
    </source>
</evidence>
<accession>A0ABW2M1E6</accession>
<dbReference type="EMBL" id="JBHTCR010000004">
    <property type="protein sequence ID" value="MFC7347314.1"/>
    <property type="molecule type" value="Genomic_DNA"/>
</dbReference>
<dbReference type="RefSeq" id="WP_378178607.1">
    <property type="nucleotide sequence ID" value="NZ_JBHTCR010000004.1"/>
</dbReference>
<proteinExistence type="predicted"/>
<sequence length="92" mass="10276">MYDMLKCDEFIGCFGSCVTDIPSGIIADFTDNIIIEFTFNNVLRKITASAVLSEEIKIPNEFTPGMIHCVKLSKIDGTKIKSLSFKIYSQCL</sequence>
<protein>
    <submittedName>
        <fullName evidence="1">Uncharacterized protein</fullName>
    </submittedName>
</protein>
<organism evidence="1 2">
    <name type="scientific">Chryseobacterium zhengzhouense</name>
    <dbReference type="NCBI Taxonomy" id="1636086"/>
    <lineage>
        <taxon>Bacteria</taxon>
        <taxon>Pseudomonadati</taxon>
        <taxon>Bacteroidota</taxon>
        <taxon>Flavobacteriia</taxon>
        <taxon>Flavobacteriales</taxon>
        <taxon>Weeksellaceae</taxon>
        <taxon>Chryseobacterium group</taxon>
        <taxon>Chryseobacterium</taxon>
    </lineage>
</organism>
<reference evidence="2" key="1">
    <citation type="journal article" date="2019" name="Int. J. Syst. Evol. Microbiol.">
        <title>The Global Catalogue of Microorganisms (GCM) 10K type strain sequencing project: providing services to taxonomists for standard genome sequencing and annotation.</title>
        <authorList>
            <consortium name="The Broad Institute Genomics Platform"/>
            <consortium name="The Broad Institute Genome Sequencing Center for Infectious Disease"/>
            <person name="Wu L."/>
            <person name="Ma J."/>
        </authorList>
    </citation>
    <scope>NUCLEOTIDE SEQUENCE [LARGE SCALE GENOMIC DNA]</scope>
    <source>
        <strain evidence="2">CCUG 54781</strain>
    </source>
</reference>